<evidence type="ECO:0000256" key="7">
    <source>
        <dbReference type="ARBA" id="ARBA00022824"/>
    </source>
</evidence>
<dbReference type="EMBL" id="CAGS01000656">
    <property type="protein sequence ID" value="CCF86049.1"/>
    <property type="molecule type" value="Genomic_DNA"/>
</dbReference>
<feature type="transmembrane region" description="Helical" evidence="11">
    <location>
        <begin position="92"/>
        <end position="112"/>
    </location>
</feature>
<dbReference type="Pfam" id="PF04188">
    <property type="entry name" value="Mannosyl_trans2"/>
    <property type="match status" value="1"/>
</dbReference>
<feature type="transmembrane region" description="Helical" evidence="11">
    <location>
        <begin position="377"/>
        <end position="395"/>
    </location>
</feature>
<name>I4EMY6_9BACT</name>
<evidence type="ECO:0000256" key="11">
    <source>
        <dbReference type="SAM" id="Phobius"/>
    </source>
</evidence>
<evidence type="ECO:0000256" key="9">
    <source>
        <dbReference type="ARBA" id="ARBA00023136"/>
    </source>
</evidence>
<organism evidence="12 13">
    <name type="scientific">Nitrolancea hollandica Lb</name>
    <dbReference type="NCBI Taxonomy" id="1129897"/>
    <lineage>
        <taxon>Bacteria</taxon>
        <taxon>Pseudomonadati</taxon>
        <taxon>Thermomicrobiota</taxon>
        <taxon>Thermomicrobia</taxon>
        <taxon>Sphaerobacterales</taxon>
        <taxon>Sphaerobacterineae</taxon>
        <taxon>Sphaerobacteraceae</taxon>
        <taxon>Nitrolancea</taxon>
    </lineage>
</organism>
<dbReference type="GO" id="GO:0006506">
    <property type="term" value="P:GPI anchor biosynthetic process"/>
    <property type="evidence" value="ECO:0007669"/>
    <property type="project" value="UniProtKB-UniPathway"/>
</dbReference>
<feature type="transmembrane region" description="Helical" evidence="11">
    <location>
        <begin position="242"/>
        <end position="262"/>
    </location>
</feature>
<dbReference type="GO" id="GO:0031501">
    <property type="term" value="C:mannosyltransferase complex"/>
    <property type="evidence" value="ECO:0007669"/>
    <property type="project" value="TreeGrafter"/>
</dbReference>
<dbReference type="GO" id="GO:0016020">
    <property type="term" value="C:membrane"/>
    <property type="evidence" value="ECO:0007669"/>
    <property type="project" value="GOC"/>
</dbReference>
<evidence type="ECO:0000256" key="10">
    <source>
        <dbReference type="SAM" id="MobiDB-lite"/>
    </source>
</evidence>
<dbReference type="AlphaFoldDB" id="I4EMY6"/>
<evidence type="ECO:0008006" key="14">
    <source>
        <dbReference type="Google" id="ProtNLM"/>
    </source>
</evidence>
<evidence type="ECO:0000256" key="8">
    <source>
        <dbReference type="ARBA" id="ARBA00022989"/>
    </source>
</evidence>
<evidence type="ECO:0000256" key="4">
    <source>
        <dbReference type="ARBA" id="ARBA00022676"/>
    </source>
</evidence>
<dbReference type="GO" id="GO:0004376">
    <property type="term" value="F:GPI mannosyltransferase activity"/>
    <property type="evidence" value="ECO:0007669"/>
    <property type="project" value="InterPro"/>
</dbReference>
<feature type="transmembrane region" description="Helical" evidence="11">
    <location>
        <begin position="402"/>
        <end position="425"/>
    </location>
</feature>
<comment type="caution">
    <text evidence="12">The sequence shown here is derived from an EMBL/GenBank/DDBJ whole genome shotgun (WGS) entry which is preliminary data.</text>
</comment>
<evidence type="ECO:0000313" key="13">
    <source>
        <dbReference type="Proteomes" id="UP000004221"/>
    </source>
</evidence>
<dbReference type="UniPathway" id="UPA00196"/>
<dbReference type="PANTHER" id="PTHR12468:SF2">
    <property type="entry name" value="GPI MANNOSYLTRANSFERASE 2"/>
    <property type="match status" value="1"/>
</dbReference>
<evidence type="ECO:0000256" key="6">
    <source>
        <dbReference type="ARBA" id="ARBA00022692"/>
    </source>
</evidence>
<keyword evidence="9 11" id="KW-0472">Membrane</keyword>
<comment type="subcellular location">
    <subcellularLocation>
        <location evidence="1">Endoplasmic reticulum membrane</location>
        <topology evidence="1">Multi-pass membrane protein</topology>
    </subcellularLocation>
</comment>
<dbReference type="GO" id="GO:0000009">
    <property type="term" value="F:alpha-1,6-mannosyltransferase activity"/>
    <property type="evidence" value="ECO:0007669"/>
    <property type="project" value="InterPro"/>
</dbReference>
<keyword evidence="7" id="KW-0256">Endoplasmic reticulum</keyword>
<dbReference type="InterPro" id="IPR007315">
    <property type="entry name" value="PIG-V/Gpi18"/>
</dbReference>
<keyword evidence="4" id="KW-0328">Glycosyltransferase</keyword>
<dbReference type="OrthoDB" id="2379640at2"/>
<feature type="transmembrane region" description="Helical" evidence="11">
    <location>
        <begin position="36"/>
        <end position="56"/>
    </location>
</feature>
<accession>I4EMY6</accession>
<proteinExistence type="predicted"/>
<dbReference type="RefSeq" id="WP_008481578.1">
    <property type="nucleotide sequence ID" value="NZ_CAGS01000656.1"/>
</dbReference>
<reference evidence="12 13" key="1">
    <citation type="journal article" date="2012" name="ISME J.">
        <title>Nitrification expanded: discovery, physiology and genomics of a nitrite-oxidizing bacterium from the phylum Chloroflexi.</title>
        <authorList>
            <person name="Sorokin D.Y."/>
            <person name="Lucker S."/>
            <person name="Vejmelkova D."/>
            <person name="Kostrikina N.A."/>
            <person name="Kleerebezem R."/>
            <person name="Rijpstra W.I."/>
            <person name="Damste J.S."/>
            <person name="Le Paslier D."/>
            <person name="Muyzer G."/>
            <person name="Wagner M."/>
            <person name="van Loosdrecht M.C."/>
            <person name="Daims H."/>
        </authorList>
    </citation>
    <scope>NUCLEOTIDE SEQUENCE [LARGE SCALE GENOMIC DNA]</scope>
    <source>
        <strain evidence="13">none</strain>
    </source>
</reference>
<comment type="pathway">
    <text evidence="2">Glycolipid biosynthesis; glycosylphosphatidylinositol-anchor biosynthesis.</text>
</comment>
<feature type="transmembrane region" description="Helical" evidence="11">
    <location>
        <begin position="132"/>
        <end position="153"/>
    </location>
</feature>
<keyword evidence="13" id="KW-1185">Reference proteome</keyword>
<keyword evidence="5" id="KW-0808">Transferase</keyword>
<keyword evidence="8 11" id="KW-1133">Transmembrane helix</keyword>
<protein>
    <recommendedName>
        <fullName evidence="14">Glycosyltransferase RgtA/B/C/D-like domain-containing protein</fullName>
    </recommendedName>
</protein>
<feature type="region of interest" description="Disordered" evidence="10">
    <location>
        <begin position="1"/>
        <end position="21"/>
    </location>
</feature>
<dbReference type="Proteomes" id="UP000004221">
    <property type="component" value="Unassembled WGS sequence"/>
</dbReference>
<feature type="transmembrane region" description="Helical" evidence="11">
    <location>
        <begin position="209"/>
        <end position="230"/>
    </location>
</feature>
<evidence type="ECO:0000313" key="12">
    <source>
        <dbReference type="EMBL" id="CCF86049.1"/>
    </source>
</evidence>
<sequence>MTSGHRLQTAKAPASRQGRRNAGHAWKGMLTSGDGVPVIAFLAHLGLVLALASVAAGQSIRRPTVPAVGFFLQPVPGHLGHLLEPLFHWDGYWYILIADRGYSIHAATTAFWPLYPLLIKAGYDLSTWPMPILGVILSNLALLGALVVLYRLVRLDYGDAVAGRTVWLLALFPTAFFFSAVYTESLFLLLTVASIYYGRTDRWGRAAAFGFLAALTRNTGVLVIIPLGLLLVQRYGWNPRKWFHRGIQVAGVVLGPLLYFAFLQTVWGDPLITLKAQQQWARYQTMPWNTFAAAFQQLDLRWLHWLGTTPDWTMLTSTVTRASFAQGNAYDLLITLLFIPVALYALWCVRPAYSLYGLVLFIVPLFSPSYVHALMSMPRFVIAMFPFFIALAMLLRNRWLFGAALVLSAAQFAALLIQFGTWFWVA</sequence>
<keyword evidence="6 11" id="KW-0812">Transmembrane</keyword>
<evidence type="ECO:0000256" key="3">
    <source>
        <dbReference type="ARBA" id="ARBA00022502"/>
    </source>
</evidence>
<evidence type="ECO:0000256" key="2">
    <source>
        <dbReference type="ARBA" id="ARBA00004687"/>
    </source>
</evidence>
<evidence type="ECO:0000256" key="1">
    <source>
        <dbReference type="ARBA" id="ARBA00004477"/>
    </source>
</evidence>
<feature type="transmembrane region" description="Helical" evidence="11">
    <location>
        <begin position="329"/>
        <end position="346"/>
    </location>
</feature>
<evidence type="ECO:0000256" key="5">
    <source>
        <dbReference type="ARBA" id="ARBA00022679"/>
    </source>
</evidence>
<feature type="transmembrane region" description="Helical" evidence="11">
    <location>
        <begin position="165"/>
        <end position="197"/>
    </location>
</feature>
<feature type="transmembrane region" description="Helical" evidence="11">
    <location>
        <begin position="353"/>
        <end position="371"/>
    </location>
</feature>
<gene>
    <name evidence="12" type="ORF">NITHO_690003</name>
</gene>
<dbReference type="PANTHER" id="PTHR12468">
    <property type="entry name" value="GPI MANNOSYLTRANSFERASE 2"/>
    <property type="match status" value="1"/>
</dbReference>
<keyword evidence="3" id="KW-0337">GPI-anchor biosynthesis</keyword>